<evidence type="ECO:0000256" key="1">
    <source>
        <dbReference type="SAM" id="MobiDB-lite"/>
    </source>
</evidence>
<evidence type="ECO:0000313" key="2">
    <source>
        <dbReference type="EMBL" id="RYO92564.1"/>
    </source>
</evidence>
<dbReference type="EMBL" id="QJNS01000026">
    <property type="protein sequence ID" value="RYO92564.1"/>
    <property type="molecule type" value="Genomic_DNA"/>
</dbReference>
<feature type="compositionally biased region" description="Basic and acidic residues" evidence="1">
    <location>
        <begin position="294"/>
        <end position="309"/>
    </location>
</feature>
<feature type="compositionally biased region" description="Pro residues" evidence="1">
    <location>
        <begin position="88"/>
        <end position="101"/>
    </location>
</feature>
<organism evidence="2 3">
    <name type="scientific">Monosporascus cannonballus</name>
    <dbReference type="NCBI Taxonomy" id="155416"/>
    <lineage>
        <taxon>Eukaryota</taxon>
        <taxon>Fungi</taxon>
        <taxon>Dikarya</taxon>
        <taxon>Ascomycota</taxon>
        <taxon>Pezizomycotina</taxon>
        <taxon>Sordariomycetes</taxon>
        <taxon>Xylariomycetidae</taxon>
        <taxon>Xylariales</taxon>
        <taxon>Xylariales incertae sedis</taxon>
        <taxon>Monosporascus</taxon>
    </lineage>
</organism>
<protein>
    <submittedName>
        <fullName evidence="2">Uncharacterized protein</fullName>
    </submittedName>
</protein>
<name>A0ABY0HFW6_9PEZI</name>
<feature type="compositionally biased region" description="Basic and acidic residues" evidence="1">
    <location>
        <begin position="39"/>
        <end position="48"/>
    </location>
</feature>
<evidence type="ECO:0000313" key="3">
    <source>
        <dbReference type="Proteomes" id="UP000294003"/>
    </source>
</evidence>
<sequence>MEPNLRGARFVRQAQRAQEHAHQTRRRALHGNGITQDTSHNDISRDPARNYVTRGRSRNDNRHRPYPSGRPSRPNTGSAPRNAGPQGMPSPRPPPPPPPPPKPKKRRIYVNRDPPEGAWVPQPRGASDRPPLPLNRNWIFCMNCGRMHDPAVCRGPLDKRGFVNNCGICGGRHLVDDCPYKTEELLEYVLWYCRQGLPPFATRVDLAHLPAVEGQHVLAVMPCTMARALNFDAERRAERADECYEWRNWVGLATDPLLPSLQGRPSRNRKPAGIETELGETELRETELGEAELGETKSRETELRGEEQGRSPARPVDGQPWQGTIGRLRDYLGL</sequence>
<gene>
    <name evidence="2" type="ORF">DL762_001598</name>
</gene>
<comment type="caution">
    <text evidence="2">The sequence shown here is derived from an EMBL/GenBank/DDBJ whole genome shotgun (WGS) entry which is preliminary data.</text>
</comment>
<feature type="region of interest" description="Disordered" evidence="1">
    <location>
        <begin position="284"/>
        <end position="324"/>
    </location>
</feature>
<keyword evidence="3" id="KW-1185">Reference proteome</keyword>
<proteinExistence type="predicted"/>
<reference evidence="2 3" key="1">
    <citation type="submission" date="2018-06" db="EMBL/GenBank/DDBJ databases">
        <title>Complete Genomes of Monosporascus.</title>
        <authorList>
            <person name="Robinson A.J."/>
            <person name="Natvig D.O."/>
        </authorList>
    </citation>
    <scope>NUCLEOTIDE SEQUENCE [LARGE SCALE GENOMIC DNA]</scope>
    <source>
        <strain evidence="2 3">CBS 609.92</strain>
    </source>
</reference>
<feature type="region of interest" description="Disordered" evidence="1">
    <location>
        <begin position="1"/>
        <end position="128"/>
    </location>
</feature>
<accession>A0ABY0HFW6</accession>
<dbReference type="Proteomes" id="UP000294003">
    <property type="component" value="Unassembled WGS sequence"/>
</dbReference>